<organism evidence="2">
    <name type="scientific">Aureimonas frigidaquae</name>
    <dbReference type="NCBI Taxonomy" id="424757"/>
    <lineage>
        <taxon>Bacteria</taxon>
        <taxon>Pseudomonadati</taxon>
        <taxon>Pseudomonadota</taxon>
        <taxon>Alphaproteobacteria</taxon>
        <taxon>Hyphomicrobiales</taxon>
        <taxon>Aurantimonadaceae</taxon>
        <taxon>Aureimonas</taxon>
    </lineage>
</organism>
<keyword evidence="1" id="KW-0732">Signal</keyword>
<evidence type="ECO:0000256" key="1">
    <source>
        <dbReference type="SAM" id="SignalP"/>
    </source>
</evidence>
<dbReference type="GO" id="GO:0016853">
    <property type="term" value="F:isomerase activity"/>
    <property type="evidence" value="ECO:0007669"/>
    <property type="project" value="UniProtKB-KW"/>
</dbReference>
<accession>A0A0P0Z3L3</accession>
<name>A0A0P0Z3L3_9HYPH</name>
<dbReference type="RefSeq" id="WP_062226078.1">
    <property type="nucleotide sequence ID" value="NZ_BBWR01000002.1"/>
</dbReference>
<sequence length="172" mass="18075">MPNPTRRIAMMLCLALATPALAQAPAPETSAPAAGAAVPAEPAAPAEPAEITALSPYISDVQVLGPWTAENASGVWRTVLLQKAGEPTGNRFFVQQLQENDGTLSLVSSTEITEVAELDGAIVGYRADQPSEDSPSTLSLYLDIVPLDGEISETYELFMTPGEAYRFGPASN</sequence>
<feature type="signal peptide" evidence="1">
    <location>
        <begin position="1"/>
        <end position="22"/>
    </location>
</feature>
<reference evidence="2" key="1">
    <citation type="journal article" date="2015" name="Proc. Natl. Acad. Sci. U.S.A.">
        <title>Bacterial clade with the ribosomal RNA operon on a small plasmid rather than the chromosome.</title>
        <authorList>
            <person name="Anda M."/>
            <person name="Ohtsubo Y."/>
            <person name="Okubo T."/>
            <person name="Sugawara M."/>
            <person name="Nagata Y."/>
            <person name="Tsuda M."/>
            <person name="Minamisawa K."/>
            <person name="Mitsui H."/>
        </authorList>
    </citation>
    <scope>NUCLEOTIDE SEQUENCE</scope>
    <source>
        <strain evidence="2">JCM 14755</strain>
    </source>
</reference>
<dbReference type="EMBL" id="LC066377">
    <property type="protein sequence ID" value="BAT28480.1"/>
    <property type="molecule type" value="Genomic_DNA"/>
</dbReference>
<keyword evidence="2" id="KW-0413">Isomerase</keyword>
<evidence type="ECO:0000313" key="2">
    <source>
        <dbReference type="EMBL" id="BAT28480.1"/>
    </source>
</evidence>
<dbReference type="AlphaFoldDB" id="A0A0P0Z3L3"/>
<dbReference type="OrthoDB" id="7907870at2"/>
<proteinExistence type="predicted"/>
<feature type="chain" id="PRO_5006058047" evidence="1">
    <location>
        <begin position="23"/>
        <end position="172"/>
    </location>
</feature>
<protein>
    <submittedName>
        <fullName evidence="2">DNA topoisomerase IV subunit B</fullName>
    </submittedName>
</protein>